<feature type="compositionally biased region" description="Basic and acidic residues" evidence="1">
    <location>
        <begin position="21"/>
        <end position="30"/>
    </location>
</feature>
<dbReference type="EMBL" id="CADCWD010000055">
    <property type="protein sequence ID" value="CAA9536003.1"/>
    <property type="molecule type" value="Genomic_DNA"/>
</dbReference>
<evidence type="ECO:0000256" key="1">
    <source>
        <dbReference type="SAM" id="MobiDB-lite"/>
    </source>
</evidence>
<reference evidence="2" key="1">
    <citation type="submission" date="2020-02" db="EMBL/GenBank/DDBJ databases">
        <authorList>
            <person name="Meier V. D."/>
        </authorList>
    </citation>
    <scope>NUCLEOTIDE SEQUENCE</scope>
    <source>
        <strain evidence="2">AVDCRST_MAG23</strain>
    </source>
</reference>
<feature type="non-terminal residue" evidence="2">
    <location>
        <position position="1"/>
    </location>
</feature>
<feature type="region of interest" description="Disordered" evidence="1">
    <location>
        <begin position="54"/>
        <end position="105"/>
    </location>
</feature>
<protein>
    <submittedName>
        <fullName evidence="2">Ferredoxin, 2Fe-2S</fullName>
    </submittedName>
</protein>
<accession>A0A6J4TZX1</accession>
<name>A0A6J4TZX1_9SPHN</name>
<proteinExistence type="predicted"/>
<feature type="compositionally biased region" description="Basic and acidic residues" evidence="1">
    <location>
        <begin position="54"/>
        <end position="66"/>
    </location>
</feature>
<sequence>AQAYRRHSRWHRNRRRWAGGAERDGSDPRQRLRRAPRAVRRLLLLRDLPCPCRRELGREASGDGRRRGQFARHFRLPSSEQPPVVPAHLRRRSRRPARADRSGGL</sequence>
<gene>
    <name evidence="2" type="ORF">AVDCRST_MAG23-1876</name>
</gene>
<feature type="region of interest" description="Disordered" evidence="1">
    <location>
        <begin position="1"/>
        <end position="33"/>
    </location>
</feature>
<feature type="non-terminal residue" evidence="2">
    <location>
        <position position="105"/>
    </location>
</feature>
<organism evidence="2">
    <name type="scientific">uncultured Sphingosinicella sp</name>
    <dbReference type="NCBI Taxonomy" id="478748"/>
    <lineage>
        <taxon>Bacteria</taxon>
        <taxon>Pseudomonadati</taxon>
        <taxon>Pseudomonadota</taxon>
        <taxon>Alphaproteobacteria</taxon>
        <taxon>Sphingomonadales</taxon>
        <taxon>Sphingosinicellaceae</taxon>
        <taxon>Sphingosinicella</taxon>
        <taxon>environmental samples</taxon>
    </lineage>
</organism>
<dbReference type="AlphaFoldDB" id="A0A6J4TZX1"/>
<feature type="compositionally biased region" description="Basic residues" evidence="1">
    <location>
        <begin position="1"/>
        <end position="17"/>
    </location>
</feature>
<evidence type="ECO:0000313" key="2">
    <source>
        <dbReference type="EMBL" id="CAA9536003.1"/>
    </source>
</evidence>